<evidence type="ECO:0000256" key="1">
    <source>
        <dbReference type="SAM" id="Phobius"/>
    </source>
</evidence>
<evidence type="ECO:0008006" key="5">
    <source>
        <dbReference type="Google" id="ProtNLM"/>
    </source>
</evidence>
<dbReference type="AlphaFoldDB" id="A0A1F8EF46"/>
<feature type="transmembrane region" description="Helical" evidence="1">
    <location>
        <begin position="185"/>
        <end position="208"/>
    </location>
</feature>
<feature type="signal peptide" evidence="2">
    <location>
        <begin position="1"/>
        <end position="20"/>
    </location>
</feature>
<keyword evidence="1" id="KW-0812">Transmembrane</keyword>
<dbReference type="Proteomes" id="UP000177117">
    <property type="component" value="Unassembled WGS sequence"/>
</dbReference>
<sequence length="371" mass="42822">MRYKLIGLALILLLSTPAYGQRISPVIAETPRTAKPTTVITGQPFTQTYVVKFFDSNDEFEEIKIQEDQLNQSTLGSFEVLNLDIEKKTKQADYTENVWHLKYTLRIINEKKSIDLAAEKKEPYKIPPIIIPWTGKKIGSMDSNTVINNDVKTDEVYINYVTTITQDPYIFIRDDIDFGDFSSRALWFLVGSLFLGIVPLALWVWMFVRKRRIRARLPKEKVFEQESEQGINPDYFQRVSRKKAVRNLRKAVKRLMNFGTGKKAYNATQVMSELQVSIMSLLKAEVLGSDIGTTPKEMAGLVNNMPSSPSKQVLAELADLAAVYQNYLETGSVQPHWHNEPISEAERIRSMLGKLKWYYWLTFIFRKIFRR</sequence>
<name>A0A1F8EF46_9BACT</name>
<reference evidence="3 4" key="1">
    <citation type="journal article" date="2016" name="Nat. Commun.">
        <title>Thousands of microbial genomes shed light on interconnected biogeochemical processes in an aquifer system.</title>
        <authorList>
            <person name="Anantharaman K."/>
            <person name="Brown C.T."/>
            <person name="Hug L.A."/>
            <person name="Sharon I."/>
            <person name="Castelle C.J."/>
            <person name="Probst A.J."/>
            <person name="Thomas B.C."/>
            <person name="Singh A."/>
            <person name="Wilkins M.J."/>
            <person name="Karaoz U."/>
            <person name="Brodie E.L."/>
            <person name="Williams K.H."/>
            <person name="Hubbard S.S."/>
            <person name="Banfield J.F."/>
        </authorList>
    </citation>
    <scope>NUCLEOTIDE SEQUENCE [LARGE SCALE GENOMIC DNA]</scope>
</reference>
<keyword evidence="2" id="KW-0732">Signal</keyword>
<protein>
    <recommendedName>
        <fullName evidence="5">DUF4381 domain-containing protein</fullName>
    </recommendedName>
</protein>
<organism evidence="3 4">
    <name type="scientific">Candidatus Yanofskybacteria bacterium RIFCSPHIGHO2_01_FULL_41_53</name>
    <dbReference type="NCBI Taxonomy" id="1802663"/>
    <lineage>
        <taxon>Bacteria</taxon>
        <taxon>Candidatus Yanofskyibacteriota</taxon>
    </lineage>
</organism>
<evidence type="ECO:0000313" key="4">
    <source>
        <dbReference type="Proteomes" id="UP000177117"/>
    </source>
</evidence>
<keyword evidence="1" id="KW-1133">Transmembrane helix</keyword>
<accession>A0A1F8EF46</accession>
<comment type="caution">
    <text evidence="3">The sequence shown here is derived from an EMBL/GenBank/DDBJ whole genome shotgun (WGS) entry which is preliminary data.</text>
</comment>
<dbReference type="EMBL" id="MGJD01000044">
    <property type="protein sequence ID" value="OGM99472.1"/>
    <property type="molecule type" value="Genomic_DNA"/>
</dbReference>
<proteinExistence type="predicted"/>
<evidence type="ECO:0000313" key="3">
    <source>
        <dbReference type="EMBL" id="OGM99472.1"/>
    </source>
</evidence>
<feature type="chain" id="PRO_5009535355" description="DUF4381 domain-containing protein" evidence="2">
    <location>
        <begin position="21"/>
        <end position="371"/>
    </location>
</feature>
<evidence type="ECO:0000256" key="2">
    <source>
        <dbReference type="SAM" id="SignalP"/>
    </source>
</evidence>
<gene>
    <name evidence="3" type="ORF">A2650_02865</name>
</gene>
<keyword evidence="1" id="KW-0472">Membrane</keyword>